<dbReference type="AlphaFoldDB" id="A0A4Y2FIY8"/>
<dbReference type="EMBL" id="BGPR01000930">
    <property type="protein sequence ID" value="GBM40468.1"/>
    <property type="molecule type" value="Genomic_DNA"/>
</dbReference>
<feature type="region of interest" description="Disordered" evidence="8">
    <location>
        <begin position="422"/>
        <end position="470"/>
    </location>
</feature>
<evidence type="ECO:0000313" key="11">
    <source>
        <dbReference type="Proteomes" id="UP000499080"/>
    </source>
</evidence>
<sequence>MKEDSDGDIGTNDVPTSRAADSTVSNGKINGPISVVASQPRRLLSDRPPAMGVALASLGAEGHVASSGLACTTMAEHGSIPIGGTTLANALLGITMDVSRGSNGSSSNNGDSIMGGIHSTNSASIGKGLKGDSNGQNRGKEFECNICHRKFGYKHVLQNHERTHTGEKPFECKECNKRFTRDHHLKTHMRLHTGEKPYHCDHCDRQFVQVANLRRHLRVHTGERPYACKLCSSRFSDSNQLKAHLLIHEGVKPFECEKCRGRFRRRHHLLHHKCPRDAANIGKPRRGRRPKAYDQLPTSLPMLSPVLQERLSTPIPALPPPPPPVKMTSVITRTSPQPLQQPPLAHMHQARRNHVQVLQHHLSLPPNTNGKFHDTMQSGPLDMTVSSVTNNSVSVIVPRLPQQHNNNYRPNNLRMDGVLDLSNSRSDSEAEPIEEEVDEEDEVLDTDSDDDERKPLLPMERRAVSPQSSQRVYAAWKEAYESDSENSNLALQLTT</sequence>
<evidence type="ECO:0000313" key="10">
    <source>
        <dbReference type="EMBL" id="GBM40468.1"/>
    </source>
</evidence>
<protein>
    <submittedName>
        <fullName evidence="10">Protein krueppel</fullName>
    </submittedName>
</protein>
<dbReference type="InterPro" id="IPR036236">
    <property type="entry name" value="Znf_C2H2_sf"/>
</dbReference>
<feature type="domain" description="C2H2-type" evidence="9">
    <location>
        <begin position="142"/>
        <end position="169"/>
    </location>
</feature>
<dbReference type="SUPFAM" id="SSF57667">
    <property type="entry name" value="beta-beta-alpha zinc fingers"/>
    <property type="match status" value="3"/>
</dbReference>
<feature type="domain" description="C2H2-type" evidence="9">
    <location>
        <begin position="198"/>
        <end position="225"/>
    </location>
</feature>
<feature type="compositionally biased region" description="Polar residues" evidence="8">
    <location>
        <begin position="13"/>
        <end position="28"/>
    </location>
</feature>
<keyword evidence="5" id="KW-0862">Zinc</keyword>
<gene>
    <name evidence="10" type="primary">Kr_1</name>
    <name evidence="10" type="ORF">AVEN_32160_1</name>
</gene>
<dbReference type="InterPro" id="IPR013087">
    <property type="entry name" value="Znf_C2H2_type"/>
</dbReference>
<dbReference type="PROSITE" id="PS50157">
    <property type="entry name" value="ZINC_FINGER_C2H2_2"/>
    <property type="match status" value="4"/>
</dbReference>
<dbReference type="InterPro" id="IPR050331">
    <property type="entry name" value="Zinc_finger"/>
</dbReference>
<reference evidence="10 11" key="1">
    <citation type="journal article" date="2019" name="Sci. Rep.">
        <title>Orb-weaving spider Araneus ventricosus genome elucidates the spidroin gene catalogue.</title>
        <authorList>
            <person name="Kono N."/>
            <person name="Nakamura H."/>
            <person name="Ohtoshi R."/>
            <person name="Moran D.A.P."/>
            <person name="Shinohara A."/>
            <person name="Yoshida Y."/>
            <person name="Fujiwara M."/>
            <person name="Mori M."/>
            <person name="Tomita M."/>
            <person name="Arakawa K."/>
        </authorList>
    </citation>
    <scope>NUCLEOTIDE SEQUENCE [LARGE SCALE GENOMIC DNA]</scope>
</reference>
<keyword evidence="3" id="KW-0677">Repeat</keyword>
<keyword evidence="2" id="KW-0479">Metal-binding</keyword>
<feature type="compositionally biased region" description="Acidic residues" evidence="8">
    <location>
        <begin position="429"/>
        <end position="450"/>
    </location>
</feature>
<dbReference type="GO" id="GO:0008270">
    <property type="term" value="F:zinc ion binding"/>
    <property type="evidence" value="ECO:0007669"/>
    <property type="project" value="UniProtKB-KW"/>
</dbReference>
<dbReference type="GO" id="GO:0000122">
    <property type="term" value="P:negative regulation of transcription by RNA polymerase II"/>
    <property type="evidence" value="ECO:0007669"/>
    <property type="project" value="UniProtKB-ARBA"/>
</dbReference>
<dbReference type="FunFam" id="3.30.160.60:FF:000624">
    <property type="entry name" value="zinc finger protein 697"/>
    <property type="match status" value="1"/>
</dbReference>
<keyword evidence="11" id="KW-1185">Reference proteome</keyword>
<feature type="region of interest" description="Disordered" evidence="8">
    <location>
        <begin position="1"/>
        <end position="32"/>
    </location>
</feature>
<dbReference type="Pfam" id="PF00096">
    <property type="entry name" value="zf-C2H2"/>
    <property type="match status" value="3"/>
</dbReference>
<dbReference type="Gene3D" id="3.30.160.60">
    <property type="entry name" value="Classic Zinc Finger"/>
    <property type="match status" value="4"/>
</dbReference>
<evidence type="ECO:0000256" key="6">
    <source>
        <dbReference type="ARBA" id="ARBA00023242"/>
    </source>
</evidence>
<comment type="subcellular location">
    <subcellularLocation>
        <location evidence="1">Nucleus</location>
    </subcellularLocation>
</comment>
<dbReference type="FunFam" id="3.30.160.60:FF:000912">
    <property type="entry name" value="Zinc finger protein 660"/>
    <property type="match status" value="2"/>
</dbReference>
<accession>A0A4Y2FIY8</accession>
<proteinExistence type="predicted"/>
<feature type="compositionally biased region" description="Basic and acidic residues" evidence="8">
    <location>
        <begin position="451"/>
        <end position="463"/>
    </location>
</feature>
<evidence type="ECO:0000256" key="7">
    <source>
        <dbReference type="PROSITE-ProRule" id="PRU00042"/>
    </source>
</evidence>
<evidence type="ECO:0000259" key="9">
    <source>
        <dbReference type="PROSITE" id="PS50157"/>
    </source>
</evidence>
<name>A0A4Y2FIY8_ARAVE</name>
<feature type="domain" description="C2H2-type" evidence="9">
    <location>
        <begin position="170"/>
        <end position="197"/>
    </location>
</feature>
<evidence type="ECO:0000256" key="3">
    <source>
        <dbReference type="ARBA" id="ARBA00022737"/>
    </source>
</evidence>
<keyword evidence="4 7" id="KW-0863">Zinc-finger</keyword>
<organism evidence="10 11">
    <name type="scientific">Araneus ventricosus</name>
    <name type="common">Orbweaver spider</name>
    <name type="synonym">Epeira ventricosa</name>
    <dbReference type="NCBI Taxonomy" id="182803"/>
    <lineage>
        <taxon>Eukaryota</taxon>
        <taxon>Metazoa</taxon>
        <taxon>Ecdysozoa</taxon>
        <taxon>Arthropoda</taxon>
        <taxon>Chelicerata</taxon>
        <taxon>Arachnida</taxon>
        <taxon>Araneae</taxon>
        <taxon>Araneomorphae</taxon>
        <taxon>Entelegynae</taxon>
        <taxon>Araneoidea</taxon>
        <taxon>Araneidae</taxon>
        <taxon>Araneus</taxon>
    </lineage>
</organism>
<dbReference type="PANTHER" id="PTHR16515">
    <property type="entry name" value="PR DOMAIN ZINC FINGER PROTEIN"/>
    <property type="match status" value="1"/>
</dbReference>
<keyword evidence="6" id="KW-0539">Nucleus</keyword>
<dbReference type="GO" id="GO:0045595">
    <property type="term" value="P:regulation of cell differentiation"/>
    <property type="evidence" value="ECO:0007669"/>
    <property type="project" value="UniProtKB-ARBA"/>
</dbReference>
<dbReference type="SMART" id="SM00355">
    <property type="entry name" value="ZnF_C2H2"/>
    <property type="match status" value="4"/>
</dbReference>
<evidence type="ECO:0000256" key="2">
    <source>
        <dbReference type="ARBA" id="ARBA00022723"/>
    </source>
</evidence>
<evidence type="ECO:0000256" key="8">
    <source>
        <dbReference type="SAM" id="MobiDB-lite"/>
    </source>
</evidence>
<dbReference type="PANTHER" id="PTHR16515:SF49">
    <property type="entry name" value="GASTRULA ZINC FINGER PROTEIN XLCGF49.1-LIKE-RELATED"/>
    <property type="match status" value="1"/>
</dbReference>
<dbReference type="GO" id="GO:0005634">
    <property type="term" value="C:nucleus"/>
    <property type="evidence" value="ECO:0007669"/>
    <property type="project" value="UniProtKB-SubCell"/>
</dbReference>
<evidence type="ECO:0000256" key="4">
    <source>
        <dbReference type="ARBA" id="ARBA00022771"/>
    </source>
</evidence>
<feature type="domain" description="C2H2-type" evidence="9">
    <location>
        <begin position="226"/>
        <end position="253"/>
    </location>
</feature>
<dbReference type="PROSITE" id="PS00028">
    <property type="entry name" value="ZINC_FINGER_C2H2_1"/>
    <property type="match status" value="4"/>
</dbReference>
<comment type="caution">
    <text evidence="10">The sequence shown here is derived from an EMBL/GenBank/DDBJ whole genome shotgun (WGS) entry which is preliminary data.</text>
</comment>
<evidence type="ECO:0000256" key="1">
    <source>
        <dbReference type="ARBA" id="ARBA00004123"/>
    </source>
</evidence>
<dbReference type="Proteomes" id="UP000499080">
    <property type="component" value="Unassembled WGS sequence"/>
</dbReference>
<evidence type="ECO:0000256" key="5">
    <source>
        <dbReference type="ARBA" id="ARBA00022833"/>
    </source>
</evidence>
<dbReference type="OrthoDB" id="654211at2759"/>
<feature type="region of interest" description="Disordered" evidence="8">
    <location>
        <begin position="277"/>
        <end position="298"/>
    </location>
</feature>